<feature type="domain" description="Retrotransposon gag" evidence="1">
    <location>
        <begin position="65"/>
        <end position="153"/>
    </location>
</feature>
<dbReference type="PaxDb" id="4097-A0A1S3XSQ6"/>
<dbReference type="InterPro" id="IPR005162">
    <property type="entry name" value="Retrotrans_gag_dom"/>
</dbReference>
<dbReference type="RefSeq" id="XP_016442914.1">
    <property type="nucleotide sequence ID" value="XM_016587428.1"/>
</dbReference>
<reference evidence="3 4" key="2">
    <citation type="submission" date="2025-04" db="UniProtKB">
        <authorList>
            <consortium name="RefSeq"/>
        </authorList>
    </citation>
    <scope>IDENTIFICATION</scope>
</reference>
<dbReference type="Proteomes" id="UP000790787">
    <property type="component" value="Chromosome 18"/>
</dbReference>
<accession>A0A1S3XSQ6</accession>
<dbReference type="KEGG" id="nta:107768305"/>
<reference key="1">
    <citation type="journal article" date="2014" name="Nat. Commun.">
        <title>The tobacco genome sequence and its comparison with those of tomato and potato.</title>
        <authorList>
            <person name="Sierro N."/>
            <person name="Battey J.N."/>
            <person name="Ouadi S."/>
            <person name="Bakaher N."/>
            <person name="Bovet L."/>
            <person name="Willig A."/>
            <person name="Goepfert S."/>
            <person name="Peitsch M.C."/>
            <person name="Ivanov N.V."/>
        </authorList>
    </citation>
    <scope>NUCLEOTIDE SEQUENCE [LARGE SCALE GENOMIC DNA]</scope>
    <source>
        <strain>cv. TN90</strain>
    </source>
</reference>
<proteinExistence type="predicted"/>
<gene>
    <name evidence="3 4" type="primary">LOC107768305</name>
</gene>
<dbReference type="AlphaFoldDB" id="A0A1S3XSQ6"/>
<dbReference type="OMA" id="WSHILST"/>
<dbReference type="RefSeq" id="XP_016442913.1">
    <property type="nucleotide sequence ID" value="XM_016587427.1"/>
</dbReference>
<sequence>MQGIWSQMSVAYKDLSLFPDIQLPAGLKMPKFDLYDGHGDRVFHLRGYCSKMRGAGGKDKLLMAYFSQSLSGAALEWYTRQDVSKWYIWDDMAQDFARNFQYNIEIVPDRMSLTKMEKKPNESFREYGLRWREQASRVNPPMEEKEMVEYFIQAQEPTYFGHLVTVVGRPFNGVVKMGEMVEDGLKSRKIMSYFALKATTQAIQNDTGSLLGQKEHDDVAMVVLESRHGPKGPSH</sequence>
<dbReference type="STRING" id="4097.A0A1S3XSQ6"/>
<organism evidence="4">
    <name type="scientific">Nicotiana tabacum</name>
    <name type="common">Common tobacco</name>
    <dbReference type="NCBI Taxonomy" id="4097"/>
    <lineage>
        <taxon>Eukaryota</taxon>
        <taxon>Viridiplantae</taxon>
        <taxon>Streptophyta</taxon>
        <taxon>Embryophyta</taxon>
        <taxon>Tracheophyta</taxon>
        <taxon>Spermatophyta</taxon>
        <taxon>Magnoliopsida</taxon>
        <taxon>eudicotyledons</taxon>
        <taxon>Gunneridae</taxon>
        <taxon>Pentapetalae</taxon>
        <taxon>asterids</taxon>
        <taxon>lamiids</taxon>
        <taxon>Solanales</taxon>
        <taxon>Solanaceae</taxon>
        <taxon>Nicotianoideae</taxon>
        <taxon>Nicotianeae</taxon>
        <taxon>Nicotiana</taxon>
    </lineage>
</organism>
<evidence type="ECO:0000313" key="2">
    <source>
        <dbReference type="Proteomes" id="UP000790787"/>
    </source>
</evidence>
<dbReference type="Pfam" id="PF03732">
    <property type="entry name" value="Retrotrans_gag"/>
    <property type="match status" value="1"/>
</dbReference>
<name>A0A1S3XSQ6_TOBAC</name>
<dbReference type="GeneID" id="107768305"/>
<dbReference type="OrthoDB" id="1002091at2759"/>
<evidence type="ECO:0000313" key="3">
    <source>
        <dbReference type="RefSeq" id="XP_016442913.1"/>
    </source>
</evidence>
<evidence type="ECO:0000313" key="4">
    <source>
        <dbReference type="RefSeq" id="XP_016442914.1"/>
    </source>
</evidence>
<evidence type="ECO:0000259" key="1">
    <source>
        <dbReference type="Pfam" id="PF03732"/>
    </source>
</evidence>
<dbReference type="PANTHER" id="PTHR33223">
    <property type="entry name" value="CCHC-TYPE DOMAIN-CONTAINING PROTEIN"/>
    <property type="match status" value="1"/>
</dbReference>
<dbReference type="PANTHER" id="PTHR33223:SF8">
    <property type="entry name" value="OS04G0172440 PROTEIN"/>
    <property type="match status" value="1"/>
</dbReference>
<keyword evidence="2" id="KW-1185">Reference proteome</keyword>
<protein>
    <recommendedName>
        <fullName evidence="1">Retrotransposon gag domain-containing protein</fullName>
    </recommendedName>
</protein>